<dbReference type="Proteomes" id="UP001152607">
    <property type="component" value="Unassembled WGS sequence"/>
</dbReference>
<keyword evidence="2" id="KW-1185">Reference proteome</keyword>
<comment type="caution">
    <text evidence="1">The sequence shown here is derived from an EMBL/GenBank/DDBJ whole genome shotgun (WGS) entry which is preliminary data.</text>
</comment>
<gene>
    <name evidence="1" type="ORF">PDIGIT_LOCUS10234</name>
</gene>
<dbReference type="EMBL" id="CAOQHR010000007">
    <property type="protein sequence ID" value="CAI6337126.1"/>
    <property type="molecule type" value="Genomic_DNA"/>
</dbReference>
<evidence type="ECO:0000313" key="1">
    <source>
        <dbReference type="EMBL" id="CAI6337126.1"/>
    </source>
</evidence>
<name>A0A9W4UJ46_9PLEO</name>
<dbReference type="AlphaFoldDB" id="A0A9W4UJ46"/>
<reference evidence="1" key="1">
    <citation type="submission" date="2023-01" db="EMBL/GenBank/DDBJ databases">
        <authorList>
            <person name="Van Ghelder C."/>
            <person name="Rancurel C."/>
        </authorList>
    </citation>
    <scope>NUCLEOTIDE SEQUENCE</scope>
    <source>
        <strain evidence="1">CNCM I-4278</strain>
    </source>
</reference>
<sequence length="130" mass="14928">MLDSFRIAFTHHILPLTTYRYAQLPLPFSLLYFARTPSCFVSIPAVSFLSRTVRIKAHMSLNTRPTACVSRNTLRFTKHPTPRPPAITLSFSFHSPSDAMHECRNPNPDRSPWETKTRTQVNLSPHSFML</sequence>
<proteinExistence type="predicted"/>
<organism evidence="1 2">
    <name type="scientific">Periconia digitata</name>
    <dbReference type="NCBI Taxonomy" id="1303443"/>
    <lineage>
        <taxon>Eukaryota</taxon>
        <taxon>Fungi</taxon>
        <taxon>Dikarya</taxon>
        <taxon>Ascomycota</taxon>
        <taxon>Pezizomycotina</taxon>
        <taxon>Dothideomycetes</taxon>
        <taxon>Pleosporomycetidae</taxon>
        <taxon>Pleosporales</taxon>
        <taxon>Massarineae</taxon>
        <taxon>Periconiaceae</taxon>
        <taxon>Periconia</taxon>
    </lineage>
</organism>
<evidence type="ECO:0000313" key="2">
    <source>
        <dbReference type="Proteomes" id="UP001152607"/>
    </source>
</evidence>
<accession>A0A9W4UJ46</accession>
<protein>
    <submittedName>
        <fullName evidence="1">Uncharacterized protein</fullName>
    </submittedName>
</protein>